<comment type="caution">
    <text evidence="2">The sequence shown here is derived from an EMBL/GenBank/DDBJ whole genome shotgun (WGS) entry which is preliminary data.</text>
</comment>
<sequence length="102" mass="11781">MRPSKTGHPPKSRSSFRIDEAPVASNSSENYKQQHIGSAISSEYSSQSEYKNAVENRHSNNQHSSSRAWIQYYDPKTDGFYYDSKGSRGWRRRNPAHEKKQT</sequence>
<dbReference type="EMBL" id="ADBV01012016">
    <property type="protein sequence ID" value="EJW74555.1"/>
    <property type="molecule type" value="Genomic_DNA"/>
</dbReference>
<name>J9AK44_WUCBA</name>
<reference evidence="3" key="1">
    <citation type="submission" date="2012-08" db="EMBL/GenBank/DDBJ databases">
        <title>The Genome Sequence of Wuchereria bancrofti.</title>
        <authorList>
            <person name="Nutman T.B."/>
            <person name="Fink D.L."/>
            <person name="Russ C."/>
            <person name="Young S."/>
            <person name="Zeng Q."/>
            <person name="Koehrsen M."/>
            <person name="Alvarado L."/>
            <person name="Berlin A."/>
            <person name="Chapman S.B."/>
            <person name="Chen Z."/>
            <person name="Freedman E."/>
            <person name="Gellesch M."/>
            <person name="Goldberg J."/>
            <person name="Griggs A."/>
            <person name="Gujja S."/>
            <person name="Heilman E.R."/>
            <person name="Heiman D."/>
            <person name="Hepburn T."/>
            <person name="Howarth C."/>
            <person name="Jen D."/>
            <person name="Larson L."/>
            <person name="Lewis B."/>
            <person name="Mehta T."/>
            <person name="Park D."/>
            <person name="Pearson M."/>
            <person name="Roberts A."/>
            <person name="Saif S."/>
            <person name="Shea T."/>
            <person name="Shenoy N."/>
            <person name="Sisk P."/>
            <person name="Stolte C."/>
            <person name="Sykes S."/>
            <person name="Walk T."/>
            <person name="White J."/>
            <person name="Yandava C."/>
            <person name="Haas B."/>
            <person name="Henn M.R."/>
            <person name="Nusbaum C."/>
            <person name="Birren B."/>
        </authorList>
    </citation>
    <scope>NUCLEOTIDE SEQUENCE [LARGE SCALE GENOMIC DNA]</scope>
    <source>
        <strain evidence="3">NA</strain>
    </source>
</reference>
<dbReference type="AlphaFoldDB" id="J9AK44"/>
<evidence type="ECO:0000313" key="2">
    <source>
        <dbReference type="EMBL" id="EJW74555.1"/>
    </source>
</evidence>
<feature type="compositionally biased region" description="Low complexity" evidence="1">
    <location>
        <begin position="41"/>
        <end position="50"/>
    </location>
</feature>
<evidence type="ECO:0000256" key="1">
    <source>
        <dbReference type="SAM" id="MobiDB-lite"/>
    </source>
</evidence>
<evidence type="ECO:0000313" key="3">
    <source>
        <dbReference type="Proteomes" id="UP000004810"/>
    </source>
</evidence>
<organism evidence="2 3">
    <name type="scientific">Wuchereria bancrofti</name>
    <dbReference type="NCBI Taxonomy" id="6293"/>
    <lineage>
        <taxon>Eukaryota</taxon>
        <taxon>Metazoa</taxon>
        <taxon>Ecdysozoa</taxon>
        <taxon>Nematoda</taxon>
        <taxon>Chromadorea</taxon>
        <taxon>Rhabditida</taxon>
        <taxon>Spirurina</taxon>
        <taxon>Spiruromorpha</taxon>
        <taxon>Filarioidea</taxon>
        <taxon>Onchocercidae</taxon>
        <taxon>Wuchereria</taxon>
    </lineage>
</organism>
<proteinExistence type="predicted"/>
<accession>J9AK44</accession>
<feature type="compositionally biased region" description="Polar residues" evidence="1">
    <location>
        <begin position="24"/>
        <end position="40"/>
    </location>
</feature>
<dbReference type="Proteomes" id="UP000004810">
    <property type="component" value="Unassembled WGS sequence"/>
</dbReference>
<feature type="region of interest" description="Disordered" evidence="1">
    <location>
        <begin position="80"/>
        <end position="102"/>
    </location>
</feature>
<protein>
    <submittedName>
        <fullName evidence="2">Uncharacterized protein</fullName>
    </submittedName>
</protein>
<gene>
    <name evidence="2" type="ORF">WUBG_14537</name>
</gene>
<feature type="region of interest" description="Disordered" evidence="1">
    <location>
        <begin position="1"/>
        <end position="67"/>
    </location>
</feature>